<feature type="region of interest" description="Disordered" evidence="1">
    <location>
        <begin position="41"/>
        <end position="65"/>
    </location>
</feature>
<evidence type="ECO:0000313" key="2">
    <source>
        <dbReference type="EMBL" id="BAD35425.1"/>
    </source>
</evidence>
<feature type="region of interest" description="Disordered" evidence="1">
    <location>
        <begin position="1"/>
        <end position="29"/>
    </location>
</feature>
<name>Q69XQ2_ORYSJ</name>
<dbReference type="HOGENOM" id="CLU_066533_0_0_1"/>
<reference evidence="3" key="1">
    <citation type="journal article" date="2005" name="Nature">
        <title>The map-based sequence of the rice genome.</title>
        <authorList>
            <consortium name="International rice genome sequencing project (IRGSP)"/>
            <person name="Matsumoto T."/>
            <person name="Wu J."/>
            <person name="Kanamori H."/>
            <person name="Katayose Y."/>
            <person name="Fujisawa M."/>
            <person name="Namiki N."/>
            <person name="Mizuno H."/>
            <person name="Yamamoto K."/>
            <person name="Antonio B.A."/>
            <person name="Baba T."/>
            <person name="Sakata K."/>
            <person name="Nagamura Y."/>
            <person name="Aoki H."/>
            <person name="Arikawa K."/>
            <person name="Arita K."/>
            <person name="Bito T."/>
            <person name="Chiden Y."/>
            <person name="Fujitsuka N."/>
            <person name="Fukunaka R."/>
            <person name="Hamada M."/>
            <person name="Harada C."/>
            <person name="Hayashi A."/>
            <person name="Hijishita S."/>
            <person name="Honda M."/>
            <person name="Hosokawa S."/>
            <person name="Ichikawa Y."/>
            <person name="Idonuma A."/>
            <person name="Iijima M."/>
            <person name="Ikeda M."/>
            <person name="Ikeno M."/>
            <person name="Ito K."/>
            <person name="Ito S."/>
            <person name="Ito T."/>
            <person name="Ito Y."/>
            <person name="Ito Y."/>
            <person name="Iwabuchi A."/>
            <person name="Kamiya K."/>
            <person name="Karasawa W."/>
            <person name="Kurita K."/>
            <person name="Katagiri S."/>
            <person name="Kikuta A."/>
            <person name="Kobayashi H."/>
            <person name="Kobayashi N."/>
            <person name="Machita K."/>
            <person name="Maehara T."/>
            <person name="Masukawa M."/>
            <person name="Mizubayashi T."/>
            <person name="Mukai Y."/>
            <person name="Nagasaki H."/>
            <person name="Nagata Y."/>
            <person name="Naito S."/>
            <person name="Nakashima M."/>
            <person name="Nakama Y."/>
            <person name="Nakamichi Y."/>
            <person name="Nakamura M."/>
            <person name="Meguro A."/>
            <person name="Negishi M."/>
            <person name="Ohta I."/>
            <person name="Ohta T."/>
            <person name="Okamoto M."/>
            <person name="Ono N."/>
            <person name="Saji S."/>
            <person name="Sakaguchi M."/>
            <person name="Sakai K."/>
            <person name="Shibata M."/>
            <person name="Shimokawa T."/>
            <person name="Song J."/>
            <person name="Takazaki Y."/>
            <person name="Terasawa K."/>
            <person name="Tsugane M."/>
            <person name="Tsuji K."/>
            <person name="Ueda S."/>
            <person name="Waki K."/>
            <person name="Yamagata H."/>
            <person name="Yamamoto M."/>
            <person name="Yamamoto S."/>
            <person name="Yamane H."/>
            <person name="Yoshiki S."/>
            <person name="Yoshihara R."/>
            <person name="Yukawa K."/>
            <person name="Zhong H."/>
            <person name="Yano M."/>
            <person name="Yuan Q."/>
            <person name="Ouyang S."/>
            <person name="Liu J."/>
            <person name="Jones K.M."/>
            <person name="Gansberger K."/>
            <person name="Moffat K."/>
            <person name="Hill J."/>
            <person name="Bera J."/>
            <person name="Fadrosh D."/>
            <person name="Jin S."/>
            <person name="Johri S."/>
            <person name="Kim M."/>
            <person name="Overton L."/>
            <person name="Reardon M."/>
            <person name="Tsitrin T."/>
            <person name="Vuong H."/>
            <person name="Weaver B."/>
            <person name="Ciecko A."/>
            <person name="Tallon L."/>
            <person name="Jackson J."/>
            <person name="Pai G."/>
            <person name="Aken S.V."/>
            <person name="Utterback T."/>
            <person name="Reidmuller S."/>
            <person name="Feldblyum T."/>
            <person name="Hsiao J."/>
            <person name="Zismann V."/>
            <person name="Iobst S."/>
            <person name="de Vazeille A.R."/>
            <person name="Buell C.R."/>
            <person name="Ying K."/>
            <person name="Li Y."/>
            <person name="Lu T."/>
            <person name="Huang Y."/>
            <person name="Zhao Q."/>
            <person name="Feng Q."/>
            <person name="Zhang L."/>
            <person name="Zhu J."/>
            <person name="Weng Q."/>
            <person name="Mu J."/>
            <person name="Lu Y."/>
            <person name="Fan D."/>
            <person name="Liu Y."/>
            <person name="Guan J."/>
            <person name="Zhang Y."/>
            <person name="Yu S."/>
            <person name="Liu X."/>
            <person name="Zhang Y."/>
            <person name="Hong G."/>
            <person name="Han B."/>
            <person name="Choisne N."/>
            <person name="Demange N."/>
            <person name="Orjeda G."/>
            <person name="Samain S."/>
            <person name="Cattolico L."/>
            <person name="Pelletier E."/>
            <person name="Couloux A."/>
            <person name="Segurens B."/>
            <person name="Wincker P."/>
            <person name="D'Hont A."/>
            <person name="Scarpelli C."/>
            <person name="Weissenbach J."/>
            <person name="Salanoubat M."/>
            <person name="Quetier F."/>
            <person name="Yu Y."/>
            <person name="Kim H.R."/>
            <person name="Rambo T."/>
            <person name="Currie J."/>
            <person name="Collura K."/>
            <person name="Luo M."/>
            <person name="Yang T."/>
            <person name="Ammiraju J.S.S."/>
            <person name="Engler F."/>
            <person name="Soderlund C."/>
            <person name="Wing R.A."/>
            <person name="Palmer L.E."/>
            <person name="de la Bastide M."/>
            <person name="Spiegel L."/>
            <person name="Nascimento L."/>
            <person name="Zutavern T."/>
            <person name="O'Shaughnessy A."/>
            <person name="Dike S."/>
            <person name="Dedhia N."/>
            <person name="Preston R."/>
            <person name="Balija V."/>
            <person name="McCombie W.R."/>
            <person name="Chow T."/>
            <person name="Chen H."/>
            <person name="Chung M."/>
            <person name="Chen C."/>
            <person name="Shaw J."/>
            <person name="Wu H."/>
            <person name="Hsiao K."/>
            <person name="Chao Y."/>
            <person name="Chu M."/>
            <person name="Cheng C."/>
            <person name="Hour A."/>
            <person name="Lee P."/>
            <person name="Lin S."/>
            <person name="Lin Y."/>
            <person name="Liou J."/>
            <person name="Liu S."/>
            <person name="Hsing Y."/>
            <person name="Raghuvanshi S."/>
            <person name="Mohanty A."/>
            <person name="Bharti A.K."/>
            <person name="Gaur A."/>
            <person name="Gupta V."/>
            <person name="Kumar D."/>
            <person name="Ravi V."/>
            <person name="Vij S."/>
            <person name="Kapur A."/>
            <person name="Khurana P."/>
            <person name="Khurana P."/>
            <person name="Khurana J.P."/>
            <person name="Tyagi A.K."/>
            <person name="Gaikwad K."/>
            <person name="Singh A."/>
            <person name="Dalal V."/>
            <person name="Srivastava S."/>
            <person name="Dixit A."/>
            <person name="Pal A.K."/>
            <person name="Ghazi I.A."/>
            <person name="Yadav M."/>
            <person name="Pandit A."/>
            <person name="Bhargava A."/>
            <person name="Sureshbabu K."/>
            <person name="Batra K."/>
            <person name="Sharma T.R."/>
            <person name="Mohapatra T."/>
            <person name="Singh N.K."/>
            <person name="Messing J."/>
            <person name="Nelson A.B."/>
            <person name="Fuks G."/>
            <person name="Kavchok S."/>
            <person name="Keizer G."/>
            <person name="Linton E."/>
            <person name="Llaca V."/>
            <person name="Song R."/>
            <person name="Tanyolac B."/>
            <person name="Young S."/>
            <person name="Ho-Il K."/>
            <person name="Hahn J.H."/>
            <person name="Sangsakoo G."/>
            <person name="Vanavichit A."/>
            <person name="de Mattos Luiz.A.T."/>
            <person name="Zimmer P.D."/>
            <person name="Malone G."/>
            <person name="Dellagostin O."/>
            <person name="de Oliveira A.C."/>
            <person name="Bevan M."/>
            <person name="Bancroft I."/>
            <person name="Minx P."/>
            <person name="Cordum H."/>
            <person name="Wilson R."/>
            <person name="Cheng Z."/>
            <person name="Jin W."/>
            <person name="Jiang J."/>
            <person name="Leong S.A."/>
            <person name="Iwama H."/>
            <person name="Gojobori T."/>
            <person name="Itoh T."/>
            <person name="Niimura Y."/>
            <person name="Fujii Y."/>
            <person name="Habara T."/>
            <person name="Sakai H."/>
            <person name="Sato Y."/>
            <person name="Wilson G."/>
            <person name="Kumar K."/>
            <person name="McCouch S."/>
            <person name="Juretic N."/>
            <person name="Hoen D."/>
            <person name="Wright S."/>
            <person name="Bruskiewich R."/>
            <person name="Bureau T."/>
            <person name="Miyao A."/>
            <person name="Hirochika H."/>
            <person name="Nishikawa T."/>
            <person name="Kadowaki K."/>
            <person name="Sugiura M."/>
            <person name="Burr B."/>
            <person name="Sasaki T."/>
        </authorList>
    </citation>
    <scope>NUCLEOTIDE SEQUENCE [LARGE SCALE GENOMIC DNA]</scope>
    <source>
        <strain evidence="3">cv. Nipponbare</strain>
    </source>
</reference>
<dbReference type="PANTHER" id="PTHR12498">
    <property type="entry name" value="N-TERMINAL ASPARAGINE AMIDOHYDROLASE"/>
    <property type="match status" value="1"/>
</dbReference>
<proteinExistence type="predicted"/>
<accession>Q69XQ2</accession>
<dbReference type="EMBL" id="AP003609">
    <property type="protein sequence ID" value="BAD35425.1"/>
    <property type="molecule type" value="Genomic_DNA"/>
</dbReference>
<evidence type="ECO:0000256" key="1">
    <source>
        <dbReference type="SAM" id="MobiDB-lite"/>
    </source>
</evidence>
<dbReference type="InterPro" id="IPR026750">
    <property type="entry name" value="NTAN1"/>
</dbReference>
<dbReference type="GO" id="GO:0008418">
    <property type="term" value="F:protein-N-terminal asparagine amidohydrolase activity"/>
    <property type="evidence" value="ECO:0007669"/>
    <property type="project" value="InterPro"/>
</dbReference>
<sequence>MLLVDGEPVSASASPTFGSSRGGSGGRELVAALMGNPGLRAASERLRAEPERRISSGPEEDDADAAAAAAPRHVYVFQREFATVDPARVELVGTDEVTTCVGVVIRNNKTGMTSISHMDFPKIVEGGLKQMLELLGDDNAPFDVHLIGGFDDVSTKVEFQSVLILEVLYKSRQQFHLRTFCVLGSNTTTDSYGNTRPIIGGFVVETSSGAVNPASFEMNSRCPDEIVRRIRVSVSSYDPNWQGRLLETYDTHSDAFEIAPACWMPDWAEMASSLNQLSDSEVLLQCSTSPAAEPPHFVENERRIWRYLIENPYWQDTFPKYKPRVFHRTSDGRTCDRLWCGNTGFLLNSGHQSQSILDFFLL</sequence>
<gene>
    <name evidence="2" type="primary">P0012B02.8</name>
</gene>
<evidence type="ECO:0000313" key="3">
    <source>
        <dbReference type="Proteomes" id="UP000000763"/>
    </source>
</evidence>
<dbReference type="Proteomes" id="UP000000763">
    <property type="component" value="Chromosome 6"/>
</dbReference>
<organism evidence="2 3">
    <name type="scientific">Oryza sativa subsp. japonica</name>
    <name type="common">Rice</name>
    <dbReference type="NCBI Taxonomy" id="39947"/>
    <lineage>
        <taxon>Eukaryota</taxon>
        <taxon>Viridiplantae</taxon>
        <taxon>Streptophyta</taxon>
        <taxon>Embryophyta</taxon>
        <taxon>Tracheophyta</taxon>
        <taxon>Spermatophyta</taxon>
        <taxon>Magnoliopsida</taxon>
        <taxon>Liliopsida</taxon>
        <taxon>Poales</taxon>
        <taxon>Poaceae</taxon>
        <taxon>BOP clade</taxon>
        <taxon>Oryzoideae</taxon>
        <taxon>Oryzeae</taxon>
        <taxon>Oryzinae</taxon>
        <taxon>Oryza</taxon>
        <taxon>Oryza sativa</taxon>
    </lineage>
</organism>
<protein>
    <submittedName>
        <fullName evidence="2">Protein N-terminal asparagine amidohydrolase protein-like</fullName>
    </submittedName>
</protein>
<dbReference type="Pfam" id="PF14736">
    <property type="entry name" value="N_Asn_amidohyd"/>
    <property type="match status" value="1"/>
</dbReference>
<feature type="compositionally biased region" description="Basic and acidic residues" evidence="1">
    <location>
        <begin position="42"/>
        <end position="54"/>
    </location>
</feature>
<reference evidence="3" key="2">
    <citation type="journal article" date="2008" name="Nucleic Acids Res.">
        <title>The rice annotation project database (RAP-DB): 2008 update.</title>
        <authorList>
            <consortium name="The rice annotation project (RAP)"/>
        </authorList>
    </citation>
    <scope>GENOME REANNOTATION</scope>
    <source>
        <strain evidence="3">cv. Nipponbare</strain>
    </source>
</reference>
<dbReference type="PANTHER" id="PTHR12498:SF0">
    <property type="entry name" value="PROTEIN N-TERMINAL ASPARAGINE AMIDOHYDROLASE"/>
    <property type="match status" value="1"/>
</dbReference>
<dbReference type="AlphaFoldDB" id="Q69XQ2"/>